<feature type="transmembrane region" description="Helical" evidence="5">
    <location>
        <begin position="246"/>
        <end position="267"/>
    </location>
</feature>
<dbReference type="RefSeq" id="WP_078981130.1">
    <property type="nucleotide sequence ID" value="NZ_MWQN01000003.1"/>
</dbReference>
<evidence type="ECO:0000256" key="4">
    <source>
        <dbReference type="ARBA" id="ARBA00023136"/>
    </source>
</evidence>
<evidence type="ECO:0000313" key="7">
    <source>
        <dbReference type="Proteomes" id="UP000190037"/>
    </source>
</evidence>
<dbReference type="STRING" id="159449.B4N89_38135"/>
<dbReference type="Proteomes" id="UP000190037">
    <property type="component" value="Unassembled WGS sequence"/>
</dbReference>
<dbReference type="AlphaFoldDB" id="A0A1T3NMS7"/>
<evidence type="ECO:0000256" key="5">
    <source>
        <dbReference type="SAM" id="Phobius"/>
    </source>
</evidence>
<sequence length="336" mass="34772">MGAADGLGWGRVRAGRAAVPGSGRVSSERRWVAVPPAFGSVVMATGIVSIALFAAGFRTLSALFMWLDVGVWVLLAAAFGTRALGDPQGWRAAAATPPALTAIAATTVLGTRLVLFGWTGTACVLLALAVVVWPVLLVDVVTHMGHRMPGAVFLVCVATQGLGVLAGQLALVGEGDWLAWAALVVYGLGLALYALACTRFDFRQVLTGAGDHWVAGGALAISAVAGSKLVASPVWTGLAHDTLRTLTLAVLGLALAWYAVLAVGELVRPRPRYDTRRWATVFPLGMTAAACLLLSTAAHVSWLDPLGRVLLWIAVAAWTLTGIGLLRSLAGRGALG</sequence>
<evidence type="ECO:0000256" key="1">
    <source>
        <dbReference type="ARBA" id="ARBA00004141"/>
    </source>
</evidence>
<feature type="transmembrane region" description="Helical" evidence="5">
    <location>
        <begin position="177"/>
        <end position="196"/>
    </location>
</feature>
<dbReference type="OrthoDB" id="4538527at2"/>
<feature type="transmembrane region" description="Helical" evidence="5">
    <location>
        <begin position="63"/>
        <end position="80"/>
    </location>
</feature>
<reference evidence="6 7" key="1">
    <citation type="submission" date="2017-03" db="EMBL/GenBank/DDBJ databases">
        <title>Draft genome sequence of Streptomyces scabrisporus NF3, endophyte isolated from Amphipterygium adstringens.</title>
        <authorList>
            <person name="Vazquez M."/>
            <person name="Ceapa C.D."/>
            <person name="Rodriguez Luna D."/>
            <person name="Sanchez Esquivel S."/>
        </authorList>
    </citation>
    <scope>NUCLEOTIDE SEQUENCE [LARGE SCALE GENOMIC DNA]</scope>
    <source>
        <strain evidence="6 7">NF3</strain>
    </source>
</reference>
<name>A0A1T3NMS7_9ACTN</name>
<dbReference type="Pfam" id="PF03595">
    <property type="entry name" value="SLAC1"/>
    <property type="match status" value="1"/>
</dbReference>
<keyword evidence="7" id="KW-1185">Reference proteome</keyword>
<dbReference type="GO" id="GO:0055085">
    <property type="term" value="P:transmembrane transport"/>
    <property type="evidence" value="ECO:0007669"/>
    <property type="project" value="InterPro"/>
</dbReference>
<evidence type="ECO:0008006" key="8">
    <source>
        <dbReference type="Google" id="ProtNLM"/>
    </source>
</evidence>
<comment type="subcellular location">
    <subcellularLocation>
        <location evidence="1">Membrane</location>
        <topology evidence="1">Multi-pass membrane protein</topology>
    </subcellularLocation>
</comment>
<evidence type="ECO:0000313" key="6">
    <source>
        <dbReference type="EMBL" id="OPC78038.1"/>
    </source>
</evidence>
<keyword evidence="2 5" id="KW-0812">Transmembrane</keyword>
<keyword evidence="4 5" id="KW-0472">Membrane</keyword>
<comment type="caution">
    <text evidence="6">The sequence shown here is derived from an EMBL/GenBank/DDBJ whole genome shotgun (WGS) entry which is preliminary data.</text>
</comment>
<dbReference type="GO" id="GO:0016020">
    <property type="term" value="C:membrane"/>
    <property type="evidence" value="ECO:0007669"/>
    <property type="project" value="UniProtKB-SubCell"/>
</dbReference>
<evidence type="ECO:0000256" key="2">
    <source>
        <dbReference type="ARBA" id="ARBA00022692"/>
    </source>
</evidence>
<gene>
    <name evidence="6" type="ORF">B4N89_38135</name>
</gene>
<dbReference type="EMBL" id="MWQN01000003">
    <property type="protein sequence ID" value="OPC78038.1"/>
    <property type="molecule type" value="Genomic_DNA"/>
</dbReference>
<dbReference type="InterPro" id="IPR004695">
    <property type="entry name" value="SLAC1/Mae1/Ssu1/TehA"/>
</dbReference>
<proteinExistence type="predicted"/>
<feature type="transmembrane region" description="Helical" evidence="5">
    <location>
        <begin position="31"/>
        <end position="57"/>
    </location>
</feature>
<feature type="transmembrane region" description="Helical" evidence="5">
    <location>
        <begin position="150"/>
        <end position="171"/>
    </location>
</feature>
<feature type="transmembrane region" description="Helical" evidence="5">
    <location>
        <begin position="115"/>
        <end position="138"/>
    </location>
</feature>
<dbReference type="CDD" id="cd09319">
    <property type="entry name" value="TDT_like_1"/>
    <property type="match status" value="1"/>
</dbReference>
<accession>A0A1T3NMS7</accession>
<evidence type="ECO:0000256" key="3">
    <source>
        <dbReference type="ARBA" id="ARBA00022989"/>
    </source>
</evidence>
<feature type="transmembrane region" description="Helical" evidence="5">
    <location>
        <begin position="309"/>
        <end position="330"/>
    </location>
</feature>
<dbReference type="Gene3D" id="1.50.10.150">
    <property type="entry name" value="Voltage-dependent anion channel"/>
    <property type="match status" value="1"/>
</dbReference>
<protein>
    <recommendedName>
        <fullName evidence="8">C4-dicarboxylate ABC transporter</fullName>
    </recommendedName>
</protein>
<feature type="transmembrane region" description="Helical" evidence="5">
    <location>
        <begin position="279"/>
        <end position="303"/>
    </location>
</feature>
<dbReference type="InterPro" id="IPR038665">
    <property type="entry name" value="Voltage-dep_anion_channel_sf"/>
</dbReference>
<keyword evidence="3 5" id="KW-1133">Transmembrane helix</keyword>
<organism evidence="6 7">
    <name type="scientific">Embleya scabrispora</name>
    <dbReference type="NCBI Taxonomy" id="159449"/>
    <lineage>
        <taxon>Bacteria</taxon>
        <taxon>Bacillati</taxon>
        <taxon>Actinomycetota</taxon>
        <taxon>Actinomycetes</taxon>
        <taxon>Kitasatosporales</taxon>
        <taxon>Streptomycetaceae</taxon>
        <taxon>Embleya</taxon>
    </lineage>
</organism>
<feature type="transmembrane region" description="Helical" evidence="5">
    <location>
        <begin position="208"/>
        <end position="226"/>
    </location>
</feature>